<evidence type="ECO:0000313" key="3">
    <source>
        <dbReference type="Proteomes" id="UP001158049"/>
    </source>
</evidence>
<dbReference type="SUPFAM" id="SSF53448">
    <property type="entry name" value="Nucleotide-diphospho-sugar transferases"/>
    <property type="match status" value="1"/>
</dbReference>
<dbReference type="InterPro" id="IPR039367">
    <property type="entry name" value="Och1-like"/>
</dbReference>
<dbReference type="PANTHER" id="PTHR31834:SF1">
    <property type="entry name" value="INITIATION-SPECIFIC ALPHA-1,6-MANNOSYLTRANSFERASE"/>
    <property type="match status" value="1"/>
</dbReference>
<dbReference type="InterPro" id="IPR029044">
    <property type="entry name" value="Nucleotide-diphossugar_trans"/>
</dbReference>
<dbReference type="InterPro" id="IPR007577">
    <property type="entry name" value="GlycoTrfase_DXD_sugar-bd_CS"/>
</dbReference>
<comment type="caution">
    <text evidence="2">The sequence shown here is derived from an EMBL/GenBank/DDBJ whole genome shotgun (WGS) entry which is preliminary data.</text>
</comment>
<keyword evidence="3" id="KW-1185">Reference proteome</keyword>
<proteinExistence type="predicted"/>
<name>A0ABY1QZC5_9BURK</name>
<dbReference type="EMBL" id="FXUL01000051">
    <property type="protein sequence ID" value="SMP82008.1"/>
    <property type="molecule type" value="Genomic_DNA"/>
</dbReference>
<dbReference type="Gene3D" id="3.90.550.20">
    <property type="match status" value="1"/>
</dbReference>
<protein>
    <submittedName>
        <fullName evidence="2">Glycosyltransferase sugar-binding region containing DXD motif-containing protein</fullName>
    </submittedName>
</protein>
<dbReference type="PANTHER" id="PTHR31834">
    <property type="entry name" value="INITIATION-SPECIFIC ALPHA-1,6-MANNOSYLTRANSFERASE"/>
    <property type="match status" value="1"/>
</dbReference>
<dbReference type="RefSeq" id="WP_283445768.1">
    <property type="nucleotide sequence ID" value="NZ_FXUL01000051.1"/>
</dbReference>
<evidence type="ECO:0000313" key="2">
    <source>
        <dbReference type="EMBL" id="SMP82008.1"/>
    </source>
</evidence>
<gene>
    <name evidence="2" type="ORF">SAMN06295970_1515</name>
</gene>
<evidence type="ECO:0000256" key="1">
    <source>
        <dbReference type="SAM" id="MobiDB-lite"/>
    </source>
</evidence>
<dbReference type="Proteomes" id="UP001158049">
    <property type="component" value="Unassembled WGS sequence"/>
</dbReference>
<organism evidence="2 3">
    <name type="scientific">Noviherbaspirillum suwonense</name>
    <dbReference type="NCBI Taxonomy" id="1224511"/>
    <lineage>
        <taxon>Bacteria</taxon>
        <taxon>Pseudomonadati</taxon>
        <taxon>Pseudomonadota</taxon>
        <taxon>Betaproteobacteria</taxon>
        <taxon>Burkholderiales</taxon>
        <taxon>Oxalobacteraceae</taxon>
        <taxon>Noviherbaspirillum</taxon>
    </lineage>
</organism>
<accession>A0ABY1QZC5</accession>
<feature type="compositionally biased region" description="Low complexity" evidence="1">
    <location>
        <begin position="10"/>
        <end position="21"/>
    </location>
</feature>
<feature type="region of interest" description="Disordered" evidence="1">
    <location>
        <begin position="1"/>
        <end position="21"/>
    </location>
</feature>
<sequence>MSARIGGGASVTSTSTSTSTNYSKTMHRSVCAISFSFPRVFAAGVARIPAHSFSIMIKILTGLRSSLKSSLIPALNRPSPRCLVAALPEGKGIPKIIHQTFYKTALPEALELNVTKLKKLNPDWEYRFYDDNGITSFITDNYPPSVLSYFNRIDGEYGAAKADLFRYLLMYKCGGVYLDIKSSANKPLDETFKKDDVYLLSFWKNGKGDEFEGWGRHKELSEFENGEFQQWYIACAPGHPFLKAVIEGVLRNIDSYNPVLHGVGKHGVLRVTGPVAYTLAIQRLISDVGHRFVDSRAELGFEYSVYSSKAHTNLFKSHYSVLTRPIVKLGHIQRQTARLLNGLQKTRHFLTKRLS</sequence>
<dbReference type="Pfam" id="PF04488">
    <property type="entry name" value="Gly_transf_sug"/>
    <property type="match status" value="1"/>
</dbReference>
<reference evidence="2 3" key="1">
    <citation type="submission" date="2017-05" db="EMBL/GenBank/DDBJ databases">
        <authorList>
            <person name="Varghese N."/>
            <person name="Submissions S."/>
        </authorList>
    </citation>
    <scope>NUCLEOTIDE SEQUENCE [LARGE SCALE GENOMIC DNA]</scope>
    <source>
        <strain evidence="2 3">DSM 26001</strain>
    </source>
</reference>